<dbReference type="SUPFAM" id="SSF50370">
    <property type="entry name" value="Ricin B-like lectins"/>
    <property type="match status" value="1"/>
</dbReference>
<dbReference type="InterPro" id="IPR035992">
    <property type="entry name" value="Ricin_B-like_lectins"/>
</dbReference>
<dbReference type="Pfam" id="PF14200">
    <property type="entry name" value="RicinB_lectin_2"/>
    <property type="match status" value="2"/>
</dbReference>
<dbReference type="SUPFAM" id="SSF51445">
    <property type="entry name" value="(Trans)glycosidases"/>
    <property type="match status" value="1"/>
</dbReference>
<dbReference type="InterPro" id="IPR000772">
    <property type="entry name" value="Ricin_B_lectin"/>
</dbReference>
<feature type="signal peptide" evidence="1">
    <location>
        <begin position="1"/>
        <end position="32"/>
    </location>
</feature>
<evidence type="ECO:0000313" key="4">
    <source>
        <dbReference type="Proteomes" id="UP000054375"/>
    </source>
</evidence>
<dbReference type="SMART" id="SM00458">
    <property type="entry name" value="RICIN"/>
    <property type="match status" value="1"/>
</dbReference>
<evidence type="ECO:0000259" key="2">
    <source>
        <dbReference type="SMART" id="SM00458"/>
    </source>
</evidence>
<dbReference type="InterPro" id="IPR006311">
    <property type="entry name" value="TAT_signal"/>
</dbReference>
<dbReference type="InterPro" id="IPR017853">
    <property type="entry name" value="GH"/>
</dbReference>
<dbReference type="EMBL" id="LMWV01000017">
    <property type="protein sequence ID" value="KUN65285.1"/>
    <property type="molecule type" value="Genomic_DNA"/>
</dbReference>
<dbReference type="Gene3D" id="3.20.20.80">
    <property type="entry name" value="Glycosidases"/>
    <property type="match status" value="1"/>
</dbReference>
<accession>A0A101S0W3</accession>
<protein>
    <recommendedName>
        <fullName evidence="2">Ricin B lectin domain-containing protein</fullName>
    </recommendedName>
</protein>
<dbReference type="RefSeq" id="WP_062239514.1">
    <property type="nucleotide sequence ID" value="NZ_JBEOZZ010000004.1"/>
</dbReference>
<reference evidence="3 4" key="1">
    <citation type="submission" date="2015-10" db="EMBL/GenBank/DDBJ databases">
        <title>Draft genome sequence of Streptomyces griseorubiginosus DSM 40469, type strain for the species Streptomyces griseorubiginosus.</title>
        <authorList>
            <person name="Ruckert C."/>
            <person name="Winkler A."/>
            <person name="Kalinowski J."/>
            <person name="Kampfer P."/>
            <person name="Glaeser S."/>
        </authorList>
    </citation>
    <scope>NUCLEOTIDE SEQUENCE [LARGE SCALE GENOMIC DNA]</scope>
    <source>
        <strain evidence="3 4">DSM 40469</strain>
    </source>
</reference>
<evidence type="ECO:0000256" key="1">
    <source>
        <dbReference type="SAM" id="SignalP"/>
    </source>
</evidence>
<proteinExistence type="predicted"/>
<dbReference type="PROSITE" id="PS50231">
    <property type="entry name" value="RICIN_B_LECTIN"/>
    <property type="match status" value="1"/>
</dbReference>
<gene>
    <name evidence="3" type="ORF">AQJ54_20845</name>
</gene>
<comment type="caution">
    <text evidence="3">The sequence shown here is derived from an EMBL/GenBank/DDBJ whole genome shotgun (WGS) entry which is preliminary data.</text>
</comment>
<dbReference type="AlphaFoldDB" id="A0A101S0W3"/>
<sequence>MSRNTRRARLTAALATTAFAAAGLATASPASAVPTTSTTLVVNANQTLRPVTHVATGSLYGLADAGTPSDSLTNALKPNTFVQMAPGGSQLPNGEPSPAGDALVVAPKAARAGAKVVVRMPDWYPNFPYRWVSWSDWLSAVDKQIASVKSSGATNIAAYELWNEPDWTWDTTNAGAFDAGWARTYKEVRAKDATTPIQGPSYSAWNQSRMSTFLTDAKASGTVPDVIAWHELQGSKDIAAHVSAYRALESSLGISPRPISIEEYAEPSEMGVPGSLIGYVAKFERAGVHDAELAFWNHYGTLGDTLTDTGASPNGSYWMYKWYGDMSGNMVLTTPPAQTGIDGIASLNGSGNQLSVIAGGCASSCAVTVNGLSSLSAFGGTVHVKLEYTPNTGRTTASPGPITISDADYPVSGGSITVPVTMNASDGYHLVITPSGTSTSLAGRYQITNRNSGLALDTLNAGTAQGTSVVQATSTTGTDQNWTLVAAGSGLYKLVNQKSGLLLGITNASTASGGTALIWGDNGTPDHLWQVIPARDGYYKIANYNSGRLLGVDQMSTASGAQVLQWDDNGTADHLWRLTAR</sequence>
<organism evidence="3 4">
    <name type="scientific">Streptomyces griseorubiginosus</name>
    <dbReference type="NCBI Taxonomy" id="67304"/>
    <lineage>
        <taxon>Bacteria</taxon>
        <taxon>Bacillati</taxon>
        <taxon>Actinomycetota</taxon>
        <taxon>Actinomycetes</taxon>
        <taxon>Kitasatosporales</taxon>
        <taxon>Streptomycetaceae</taxon>
        <taxon>Streptomyces</taxon>
    </lineage>
</organism>
<keyword evidence="4" id="KW-1185">Reference proteome</keyword>
<feature type="chain" id="PRO_5007105584" description="Ricin B lectin domain-containing protein" evidence="1">
    <location>
        <begin position="33"/>
        <end position="581"/>
    </location>
</feature>
<keyword evidence="1" id="KW-0732">Signal</keyword>
<dbReference type="PROSITE" id="PS51318">
    <property type="entry name" value="TAT"/>
    <property type="match status" value="1"/>
</dbReference>
<evidence type="ECO:0000313" key="3">
    <source>
        <dbReference type="EMBL" id="KUN65285.1"/>
    </source>
</evidence>
<dbReference type="Gene3D" id="2.80.10.50">
    <property type="match status" value="2"/>
</dbReference>
<name>A0A101S0W3_9ACTN</name>
<feature type="domain" description="Ricin B lectin" evidence="2">
    <location>
        <begin position="443"/>
        <end position="579"/>
    </location>
</feature>
<dbReference type="Proteomes" id="UP000054375">
    <property type="component" value="Unassembled WGS sequence"/>
</dbReference>